<dbReference type="Gene3D" id="3.40.50.1100">
    <property type="match status" value="2"/>
</dbReference>
<sequence length="363" mass="38523">MNSPQPALLRLIGGTPTVPIHTERSWYTAKLEAASLAGMKSRAAVSMLRAATARGELAPGAPIIESTSGTLGLGLALAGKALGHPVLLVVDDELEPELRSLFSAFQVTLHVVATPHPTGGWQRARLDRLAELLATTPGAYWPDQYDNPDNAGGYVEMGAEILDQVDTVDVLVASIGSGGHCAGLARVLRSRWPGLRVVGVDAVGSRIFGQPDRRRLMRGLGSSILPRNVAYTDFEEVHWVGAAETVASCRRLAASTGIAGGWSTGAAALVAGWMAEREPESRVLTVFPDGPHRYLRTIYDDEWCRVNGLLDAKTTAPTELDTPTDTEVTGWGRCSVVRDPVAEVSTWIAPAATCQADITGAAE</sequence>
<dbReference type="SUPFAM" id="SSF53686">
    <property type="entry name" value="Tryptophan synthase beta subunit-like PLP-dependent enzymes"/>
    <property type="match status" value="1"/>
</dbReference>
<dbReference type="Pfam" id="PF00291">
    <property type="entry name" value="PALP"/>
    <property type="match status" value="1"/>
</dbReference>
<keyword evidence="5" id="KW-1185">Reference proteome</keyword>
<comment type="caution">
    <text evidence="4">The sequence shown here is derived from an EMBL/GenBank/DDBJ whole genome shotgun (WGS) entry which is preliminary data.</text>
</comment>
<dbReference type="InterPro" id="IPR036052">
    <property type="entry name" value="TrpB-like_PALP_sf"/>
</dbReference>
<dbReference type="CDD" id="cd01561">
    <property type="entry name" value="CBS_like"/>
    <property type="match status" value="1"/>
</dbReference>
<dbReference type="InterPro" id="IPR001926">
    <property type="entry name" value="TrpB-like_PALP"/>
</dbReference>
<dbReference type="OrthoDB" id="4685698at2"/>
<organism evidence="4 5">
    <name type="scientific">Nocardia alba</name>
    <dbReference type="NCBI Taxonomy" id="225051"/>
    <lineage>
        <taxon>Bacteria</taxon>
        <taxon>Bacillati</taxon>
        <taxon>Actinomycetota</taxon>
        <taxon>Actinomycetes</taxon>
        <taxon>Mycobacteriales</taxon>
        <taxon>Nocardiaceae</taxon>
        <taxon>Nocardia</taxon>
    </lineage>
</organism>
<dbReference type="STRING" id="1210063.GCA_001612665_03929"/>
<evidence type="ECO:0000256" key="1">
    <source>
        <dbReference type="ARBA" id="ARBA00001933"/>
    </source>
</evidence>
<dbReference type="EMBL" id="SMFR01000003">
    <property type="protein sequence ID" value="TCJ95686.1"/>
    <property type="molecule type" value="Genomic_DNA"/>
</dbReference>
<proteinExistence type="predicted"/>
<dbReference type="RefSeq" id="WP_067453009.1">
    <property type="nucleotide sequence ID" value="NZ_SMFR01000003.1"/>
</dbReference>
<dbReference type="Proteomes" id="UP000294856">
    <property type="component" value="Unassembled WGS sequence"/>
</dbReference>
<comment type="cofactor">
    <cofactor evidence="1">
        <name>pyridoxal 5'-phosphate</name>
        <dbReference type="ChEBI" id="CHEBI:597326"/>
    </cofactor>
</comment>
<name>A0A4R1FL17_9NOCA</name>
<gene>
    <name evidence="4" type="ORF">DFR71_4601</name>
</gene>
<feature type="domain" description="Tryptophan synthase beta chain-like PALP" evidence="3">
    <location>
        <begin position="10"/>
        <end position="289"/>
    </location>
</feature>
<reference evidence="4 5" key="1">
    <citation type="submission" date="2019-03" db="EMBL/GenBank/DDBJ databases">
        <title>Genomic Encyclopedia of Type Strains, Phase IV (KMG-IV): sequencing the most valuable type-strain genomes for metagenomic binning, comparative biology and taxonomic classification.</title>
        <authorList>
            <person name="Goeker M."/>
        </authorList>
    </citation>
    <scope>NUCLEOTIDE SEQUENCE [LARGE SCALE GENOMIC DNA]</scope>
    <source>
        <strain evidence="4 5">DSM 44684</strain>
    </source>
</reference>
<keyword evidence="2" id="KW-0663">Pyridoxal phosphate</keyword>
<evidence type="ECO:0000313" key="5">
    <source>
        <dbReference type="Proteomes" id="UP000294856"/>
    </source>
</evidence>
<dbReference type="GO" id="GO:1901605">
    <property type="term" value="P:alpha-amino acid metabolic process"/>
    <property type="evidence" value="ECO:0007669"/>
    <property type="project" value="UniProtKB-ARBA"/>
</dbReference>
<dbReference type="InterPro" id="IPR050214">
    <property type="entry name" value="Cys_Synth/Cystath_Beta-Synth"/>
</dbReference>
<dbReference type="AlphaFoldDB" id="A0A4R1FL17"/>
<protein>
    <submittedName>
        <fullName evidence="4">Cysteine synthase A</fullName>
    </submittedName>
</protein>
<evidence type="ECO:0000259" key="3">
    <source>
        <dbReference type="Pfam" id="PF00291"/>
    </source>
</evidence>
<evidence type="ECO:0000256" key="2">
    <source>
        <dbReference type="ARBA" id="ARBA00022898"/>
    </source>
</evidence>
<evidence type="ECO:0000313" key="4">
    <source>
        <dbReference type="EMBL" id="TCJ95686.1"/>
    </source>
</evidence>
<accession>A0A4R1FL17</accession>
<dbReference type="PANTHER" id="PTHR10314">
    <property type="entry name" value="CYSTATHIONINE BETA-SYNTHASE"/>
    <property type="match status" value="1"/>
</dbReference>